<dbReference type="Gene3D" id="3.40.50.150">
    <property type="entry name" value="Vaccinia Virus protein VP39"/>
    <property type="match status" value="1"/>
</dbReference>
<accession>A0A433D455</accession>
<dbReference type="SUPFAM" id="SSF53335">
    <property type="entry name" value="S-adenosyl-L-methionine-dependent methyltransferases"/>
    <property type="match status" value="1"/>
</dbReference>
<reference evidence="1 2" key="1">
    <citation type="journal article" date="2018" name="New Phytol.">
        <title>Phylogenomics of Endogonaceae and evolution of mycorrhizas within Mucoromycota.</title>
        <authorList>
            <person name="Chang Y."/>
            <person name="Desiro A."/>
            <person name="Na H."/>
            <person name="Sandor L."/>
            <person name="Lipzen A."/>
            <person name="Clum A."/>
            <person name="Barry K."/>
            <person name="Grigoriev I.V."/>
            <person name="Martin F.M."/>
            <person name="Stajich J.E."/>
            <person name="Smith M.E."/>
            <person name="Bonito G."/>
            <person name="Spatafora J.W."/>
        </authorList>
    </citation>
    <scope>NUCLEOTIDE SEQUENCE [LARGE SCALE GENOMIC DNA]</scope>
    <source>
        <strain evidence="1 2">GMNB39</strain>
    </source>
</reference>
<proteinExistence type="predicted"/>
<dbReference type="PANTHER" id="PTHR14614">
    <property type="entry name" value="HEPATOCELLULAR CARCINOMA-ASSOCIATED ANTIGEN"/>
    <property type="match status" value="1"/>
</dbReference>
<dbReference type="AlphaFoldDB" id="A0A433D455"/>
<keyword evidence="2" id="KW-1185">Reference proteome</keyword>
<dbReference type="Proteomes" id="UP000268093">
    <property type="component" value="Unassembled WGS sequence"/>
</dbReference>
<dbReference type="Pfam" id="PF10294">
    <property type="entry name" value="Methyltransf_16"/>
    <property type="match status" value="2"/>
</dbReference>
<name>A0A433D455_9FUNG</name>
<evidence type="ECO:0000313" key="2">
    <source>
        <dbReference type="Proteomes" id="UP000268093"/>
    </source>
</evidence>
<evidence type="ECO:0008006" key="3">
    <source>
        <dbReference type="Google" id="ProtNLM"/>
    </source>
</evidence>
<dbReference type="InterPro" id="IPR019410">
    <property type="entry name" value="Methyltransf_16"/>
</dbReference>
<organism evidence="1 2">
    <name type="scientific">Jimgerdemannia flammicorona</name>
    <dbReference type="NCBI Taxonomy" id="994334"/>
    <lineage>
        <taxon>Eukaryota</taxon>
        <taxon>Fungi</taxon>
        <taxon>Fungi incertae sedis</taxon>
        <taxon>Mucoromycota</taxon>
        <taxon>Mucoromycotina</taxon>
        <taxon>Endogonomycetes</taxon>
        <taxon>Endogonales</taxon>
        <taxon>Endogonaceae</taxon>
        <taxon>Jimgerdemannia</taxon>
    </lineage>
</organism>
<protein>
    <recommendedName>
        <fullName evidence="3">Methyltransferase-domain-containing protein</fullName>
    </recommendedName>
</protein>
<dbReference type="InterPro" id="IPR029063">
    <property type="entry name" value="SAM-dependent_MTases_sf"/>
</dbReference>
<sequence length="233" mass="26027">MHRSELSHILIQAYIMSRYISSHLAPLQPETRCIELGSGSGLVGMTAWLAGADVVLTELPGKFVEHLETNVSRNVAKLSGSHGNSNGGGVVEGSSPEILREGNIQVHPLDWNNPPTPPSPPYDLILGSEILYLPHLHRSLVRTLNALCHPPDSARMTTVLMVYKERGLGEEAFFEWAKRLGGFEVEWVGIIFPEFARLREFDVGNARIPQEHIDPEFQSQPYCMFMMRKGRKS</sequence>
<comment type="caution">
    <text evidence="1">The sequence shown here is derived from an EMBL/GenBank/DDBJ whole genome shotgun (WGS) entry which is preliminary data.</text>
</comment>
<gene>
    <name evidence="1" type="ORF">BC936DRAFT_148008</name>
</gene>
<dbReference type="EMBL" id="RBNI01007083">
    <property type="protein sequence ID" value="RUP45563.1"/>
    <property type="molecule type" value="Genomic_DNA"/>
</dbReference>
<evidence type="ECO:0000313" key="1">
    <source>
        <dbReference type="EMBL" id="RUP45563.1"/>
    </source>
</evidence>
<dbReference type="OrthoDB" id="407325at2759"/>